<sequence length="305" mass="33186">MADTIVDGTLFNSQNIRYSAPKANASGGKSINILNNATKGGLRIATPLMLTWGASDFEGNGKFEMSLQFPSDEYKTEDSSAFLRNLIAFEQKIKDDALTYSKDWFGKAHKSADVVDALWTPMLKYSKNKATGEFDLTKAPTLRVKITQWEGVWKCEVYDEDENKLFPNPANPCVTPLDFLQKGVNVACVLQCGGLWFANGKFGITWKLIQAVGAKQKASLSGKCLIKLKTSDKEKIKAAPEPEEDGDEPTALVEDSDAESDGEQEEVVTAPVPVPTPVVVAPPPAAVEEKPKKKVVKKKVAGSEA</sequence>
<dbReference type="AlphaFoldDB" id="A0A6C0DS55"/>
<proteinExistence type="predicted"/>
<name>A0A6C0DS55_9ZZZZ</name>
<evidence type="ECO:0000256" key="1">
    <source>
        <dbReference type="SAM" id="MobiDB-lite"/>
    </source>
</evidence>
<accession>A0A6C0DS55</accession>
<feature type="compositionally biased region" description="Pro residues" evidence="1">
    <location>
        <begin position="272"/>
        <end position="285"/>
    </location>
</feature>
<feature type="compositionally biased region" description="Acidic residues" evidence="1">
    <location>
        <begin position="241"/>
        <end position="266"/>
    </location>
</feature>
<evidence type="ECO:0000313" key="2">
    <source>
        <dbReference type="EMBL" id="QHT19627.1"/>
    </source>
</evidence>
<protein>
    <submittedName>
        <fullName evidence="2">Uncharacterized protein</fullName>
    </submittedName>
</protein>
<reference evidence="2" key="1">
    <citation type="journal article" date="2020" name="Nature">
        <title>Giant virus diversity and host interactions through global metagenomics.</title>
        <authorList>
            <person name="Schulz F."/>
            <person name="Roux S."/>
            <person name="Paez-Espino D."/>
            <person name="Jungbluth S."/>
            <person name="Walsh D.A."/>
            <person name="Denef V.J."/>
            <person name="McMahon K.D."/>
            <person name="Konstantinidis K.T."/>
            <person name="Eloe-Fadrosh E.A."/>
            <person name="Kyrpides N.C."/>
            <person name="Woyke T."/>
        </authorList>
    </citation>
    <scope>NUCLEOTIDE SEQUENCE</scope>
    <source>
        <strain evidence="2">GVMAG-M-3300023174-5</strain>
    </source>
</reference>
<dbReference type="EMBL" id="MN739668">
    <property type="protein sequence ID" value="QHT19627.1"/>
    <property type="molecule type" value="Genomic_DNA"/>
</dbReference>
<organism evidence="2">
    <name type="scientific">viral metagenome</name>
    <dbReference type="NCBI Taxonomy" id="1070528"/>
    <lineage>
        <taxon>unclassified sequences</taxon>
        <taxon>metagenomes</taxon>
        <taxon>organismal metagenomes</taxon>
    </lineage>
</organism>
<feature type="region of interest" description="Disordered" evidence="1">
    <location>
        <begin position="235"/>
        <end position="305"/>
    </location>
</feature>
<feature type="compositionally biased region" description="Basic residues" evidence="1">
    <location>
        <begin position="292"/>
        <end position="305"/>
    </location>
</feature>